<dbReference type="Pfam" id="PF06888">
    <property type="entry name" value="Put_Phosphatase"/>
    <property type="match status" value="1"/>
</dbReference>
<evidence type="ECO:0000256" key="3">
    <source>
        <dbReference type="ARBA" id="ARBA00022801"/>
    </source>
</evidence>
<dbReference type="PANTHER" id="PTHR20889:SF12">
    <property type="entry name" value="LP01149P"/>
    <property type="match status" value="1"/>
</dbReference>
<feature type="active site" description="Nucleophile" evidence="5">
    <location>
        <position position="18"/>
    </location>
</feature>
<comment type="caution">
    <text evidence="7">The sequence shown here is derived from an EMBL/GenBank/DDBJ whole genome shotgun (WGS) entry which is preliminary data.</text>
</comment>
<feature type="binding site" evidence="6">
    <location>
        <position position="191"/>
    </location>
    <ligand>
        <name>Mg(2+)</name>
        <dbReference type="ChEBI" id="CHEBI:18420"/>
    </ligand>
</feature>
<feature type="active site" description="Proton donor" evidence="5">
    <location>
        <position position="20"/>
    </location>
</feature>
<evidence type="ECO:0000256" key="1">
    <source>
        <dbReference type="ARBA" id="ARBA00001946"/>
    </source>
</evidence>
<keyword evidence="3" id="KW-0378">Hydrolase</keyword>
<evidence type="ECO:0000256" key="5">
    <source>
        <dbReference type="PIRSR" id="PIRSR031051-1"/>
    </source>
</evidence>
<dbReference type="NCBIfam" id="TIGR01489">
    <property type="entry name" value="DKMTPPase-SF"/>
    <property type="match status" value="1"/>
</dbReference>
<protein>
    <recommendedName>
        <fullName evidence="9">Phosphatase phospho-type</fullName>
    </recommendedName>
</protein>
<dbReference type="InterPro" id="IPR016965">
    <property type="entry name" value="Pase_PHOSPHO-typ"/>
</dbReference>
<dbReference type="GO" id="GO:0046872">
    <property type="term" value="F:metal ion binding"/>
    <property type="evidence" value="ECO:0007669"/>
    <property type="project" value="UniProtKB-KW"/>
</dbReference>
<name>A0AAD2HUC7_9AGAR</name>
<keyword evidence="2 6" id="KW-0479">Metal-binding</keyword>
<dbReference type="InterPro" id="IPR023214">
    <property type="entry name" value="HAD_sf"/>
</dbReference>
<gene>
    <name evidence="7" type="ORF">MYCIT1_LOCUS32826</name>
</gene>
<feature type="non-terminal residue" evidence="7">
    <location>
        <position position="1"/>
    </location>
</feature>
<evidence type="ECO:0000256" key="2">
    <source>
        <dbReference type="ARBA" id="ARBA00022723"/>
    </source>
</evidence>
<evidence type="ECO:0000313" key="7">
    <source>
        <dbReference type="EMBL" id="CAK5281611.1"/>
    </source>
</evidence>
<dbReference type="PIRSF" id="PIRSF031051">
    <property type="entry name" value="PyrdxlP_Pase_PHOSPHO2"/>
    <property type="match status" value="1"/>
</dbReference>
<organism evidence="7 8">
    <name type="scientific">Mycena citricolor</name>
    <dbReference type="NCBI Taxonomy" id="2018698"/>
    <lineage>
        <taxon>Eukaryota</taxon>
        <taxon>Fungi</taxon>
        <taxon>Dikarya</taxon>
        <taxon>Basidiomycota</taxon>
        <taxon>Agaricomycotina</taxon>
        <taxon>Agaricomycetes</taxon>
        <taxon>Agaricomycetidae</taxon>
        <taxon>Agaricales</taxon>
        <taxon>Marasmiineae</taxon>
        <taxon>Mycenaceae</taxon>
        <taxon>Mycena</taxon>
    </lineage>
</organism>
<dbReference type="PANTHER" id="PTHR20889">
    <property type="entry name" value="PHOSPHATASE, ORPHAN 1, 2"/>
    <property type="match status" value="1"/>
</dbReference>
<dbReference type="InterPro" id="IPR006384">
    <property type="entry name" value="HAD_hydro_PyrdxlP_Pase-like"/>
</dbReference>
<feature type="binding site" evidence="6">
    <location>
        <position position="20"/>
    </location>
    <ligand>
        <name>Mg(2+)</name>
        <dbReference type="ChEBI" id="CHEBI:18420"/>
    </ligand>
</feature>
<keyword evidence="8" id="KW-1185">Reference proteome</keyword>
<keyword evidence="4 6" id="KW-0460">Magnesium</keyword>
<evidence type="ECO:0000256" key="6">
    <source>
        <dbReference type="PIRSR" id="PIRSR031051-3"/>
    </source>
</evidence>
<dbReference type="InterPro" id="IPR036412">
    <property type="entry name" value="HAD-like_sf"/>
</dbReference>
<comment type="cofactor">
    <cofactor evidence="1 6">
        <name>Mg(2+)</name>
        <dbReference type="ChEBI" id="CHEBI:18420"/>
    </cofactor>
</comment>
<dbReference type="Proteomes" id="UP001295794">
    <property type="component" value="Unassembled WGS sequence"/>
</dbReference>
<dbReference type="AlphaFoldDB" id="A0AAD2HUC7"/>
<reference evidence="7" key="1">
    <citation type="submission" date="2023-11" db="EMBL/GenBank/DDBJ databases">
        <authorList>
            <person name="De Vega J J."/>
            <person name="De Vega J J."/>
        </authorList>
    </citation>
    <scope>NUCLEOTIDE SEQUENCE</scope>
</reference>
<feature type="binding site" evidence="6">
    <location>
        <position position="18"/>
    </location>
    <ligand>
        <name>Mg(2+)</name>
        <dbReference type="ChEBI" id="CHEBI:18420"/>
    </ligand>
</feature>
<proteinExistence type="predicted"/>
<accession>A0AAD2HUC7</accession>
<dbReference type="Gene3D" id="3.40.50.1000">
    <property type="entry name" value="HAD superfamily/HAD-like"/>
    <property type="match status" value="1"/>
</dbReference>
<evidence type="ECO:0008006" key="9">
    <source>
        <dbReference type="Google" id="ProtNLM"/>
    </source>
</evidence>
<dbReference type="EMBL" id="CAVNYO010000444">
    <property type="protein sequence ID" value="CAK5281611.1"/>
    <property type="molecule type" value="Genomic_DNA"/>
</dbReference>
<dbReference type="SUPFAM" id="SSF56784">
    <property type="entry name" value="HAD-like"/>
    <property type="match status" value="1"/>
</dbReference>
<evidence type="ECO:0000313" key="8">
    <source>
        <dbReference type="Proteomes" id="UP001295794"/>
    </source>
</evidence>
<sequence length="247" mass="28057">THYLHCPPNMARQLVVFDFDYSMADNDTDRWVFEVNAPEIRRWIEDNEGGIQFTDMIAQALRDAHARGVTREQLENALRIMPFHPAMVRAIKNLNAGGKTTFFCLSNANSIYISTILKEQGLESMFTEIVTNPAEWTETGLLALRRRVDPSGPQHACTVGCSANMCKGWEELETFYARHEPTFDRVVYVGDGSNDFCPALRLRSQDLLLCRTFGGLHKRIARDGGLKCSVKYWTGAWEVEEVFKTLA</sequence>
<evidence type="ECO:0000256" key="4">
    <source>
        <dbReference type="ARBA" id="ARBA00022842"/>
    </source>
</evidence>
<dbReference type="NCBIfam" id="TIGR01488">
    <property type="entry name" value="HAD-SF-IB"/>
    <property type="match status" value="1"/>
</dbReference>
<dbReference type="GO" id="GO:0016791">
    <property type="term" value="F:phosphatase activity"/>
    <property type="evidence" value="ECO:0007669"/>
    <property type="project" value="InterPro"/>
</dbReference>